<evidence type="ECO:0000256" key="7">
    <source>
        <dbReference type="ARBA" id="ARBA00022827"/>
    </source>
</evidence>
<evidence type="ECO:0000256" key="2">
    <source>
        <dbReference type="ARBA" id="ARBA00004141"/>
    </source>
</evidence>
<dbReference type="SFLD" id="SFLDG01168">
    <property type="entry name" value="Ferric_reductase_subgroup_(FRE"/>
    <property type="match status" value="1"/>
</dbReference>
<dbReference type="AlphaFoldDB" id="R4YPY8"/>
<name>R4YPY8_OLEAN</name>
<dbReference type="InterPro" id="IPR017927">
    <property type="entry name" value="FAD-bd_FR_type"/>
</dbReference>
<evidence type="ECO:0000313" key="15">
    <source>
        <dbReference type="EMBL" id="CCK76960.1"/>
    </source>
</evidence>
<keyword evidence="11" id="KW-0411">Iron-sulfur</keyword>
<dbReference type="CDD" id="cd06198">
    <property type="entry name" value="FNR_like_3"/>
    <property type="match status" value="1"/>
</dbReference>
<dbReference type="PANTHER" id="PTHR47354">
    <property type="entry name" value="NADH OXIDOREDUCTASE HCR"/>
    <property type="match status" value="1"/>
</dbReference>
<keyword evidence="5" id="KW-0001">2Fe-2S</keyword>
<dbReference type="SUPFAM" id="SSF52343">
    <property type="entry name" value="Ferredoxin reductase-like, C-terminal NADP-linked domain"/>
    <property type="match status" value="1"/>
</dbReference>
<comment type="subcellular location">
    <subcellularLocation>
        <location evidence="2">Membrane</location>
        <topology evidence="2">Multi-pass membrane protein</topology>
    </subcellularLocation>
</comment>
<dbReference type="HOGENOM" id="CLU_003827_19_0_6"/>
<dbReference type="Gene3D" id="3.40.50.80">
    <property type="entry name" value="Nucleotide-binding domain of ferredoxin-NADP reductase (FNR) module"/>
    <property type="match status" value="1"/>
</dbReference>
<evidence type="ECO:0000313" key="16">
    <source>
        <dbReference type="Proteomes" id="UP000032749"/>
    </source>
</evidence>
<dbReference type="GO" id="GO:0016491">
    <property type="term" value="F:oxidoreductase activity"/>
    <property type="evidence" value="ECO:0007669"/>
    <property type="project" value="UniProtKB-KW"/>
</dbReference>
<gene>
    <name evidence="15" type="ORF">OLEAN_C27840</name>
</gene>
<dbReference type="InterPro" id="IPR017938">
    <property type="entry name" value="Riboflavin_synthase-like_b-brl"/>
</dbReference>
<feature type="transmembrane region" description="Helical" evidence="13">
    <location>
        <begin position="169"/>
        <end position="187"/>
    </location>
</feature>
<dbReference type="PROSITE" id="PS51384">
    <property type="entry name" value="FAD_FR"/>
    <property type="match status" value="1"/>
</dbReference>
<dbReference type="PANTHER" id="PTHR47354:SF8">
    <property type="entry name" value="1,2-PHENYLACETYL-COA EPOXIDASE, SUBUNIT E"/>
    <property type="match status" value="1"/>
</dbReference>
<evidence type="ECO:0000256" key="11">
    <source>
        <dbReference type="ARBA" id="ARBA00023014"/>
    </source>
</evidence>
<comment type="cofactor">
    <cofactor evidence="1">
        <name>FAD</name>
        <dbReference type="ChEBI" id="CHEBI:57692"/>
    </cofactor>
</comment>
<dbReference type="EMBL" id="FO203512">
    <property type="protein sequence ID" value="CCK76960.1"/>
    <property type="molecule type" value="Genomic_DNA"/>
</dbReference>
<evidence type="ECO:0000256" key="3">
    <source>
        <dbReference type="ARBA" id="ARBA00022630"/>
    </source>
</evidence>
<evidence type="ECO:0000256" key="5">
    <source>
        <dbReference type="ARBA" id="ARBA00022714"/>
    </source>
</evidence>
<keyword evidence="12 13" id="KW-0472">Membrane</keyword>
<dbReference type="GO" id="GO:0051537">
    <property type="term" value="F:2 iron, 2 sulfur cluster binding"/>
    <property type="evidence" value="ECO:0007669"/>
    <property type="project" value="UniProtKB-KW"/>
</dbReference>
<feature type="transmembrane region" description="Helical" evidence="13">
    <location>
        <begin position="7"/>
        <end position="24"/>
    </location>
</feature>
<evidence type="ECO:0000256" key="10">
    <source>
        <dbReference type="ARBA" id="ARBA00023004"/>
    </source>
</evidence>
<dbReference type="SFLD" id="SFLDS00052">
    <property type="entry name" value="Ferric_Reductase_Domain"/>
    <property type="match status" value="1"/>
</dbReference>
<feature type="transmembrane region" description="Helical" evidence="13">
    <location>
        <begin position="138"/>
        <end position="157"/>
    </location>
</feature>
<keyword evidence="3" id="KW-0285">Flavoprotein</keyword>
<dbReference type="InterPro" id="IPR039261">
    <property type="entry name" value="FNR_nucleotide-bd"/>
</dbReference>
<feature type="transmembrane region" description="Helical" evidence="13">
    <location>
        <begin position="193"/>
        <end position="210"/>
    </location>
</feature>
<keyword evidence="8 13" id="KW-1133">Transmembrane helix</keyword>
<protein>
    <recommendedName>
        <fullName evidence="14">FAD-binding FR-type domain-containing protein</fullName>
    </recommendedName>
</protein>
<dbReference type="Pfam" id="PF08022">
    <property type="entry name" value="FAD_binding_8"/>
    <property type="match status" value="1"/>
</dbReference>
<keyword evidence="16" id="KW-1185">Reference proteome</keyword>
<evidence type="ECO:0000259" key="14">
    <source>
        <dbReference type="PROSITE" id="PS51384"/>
    </source>
</evidence>
<organism evidence="15 16">
    <name type="scientific">Oleispira antarctica RB-8</name>
    <dbReference type="NCBI Taxonomy" id="698738"/>
    <lineage>
        <taxon>Bacteria</taxon>
        <taxon>Pseudomonadati</taxon>
        <taxon>Pseudomonadota</taxon>
        <taxon>Gammaproteobacteria</taxon>
        <taxon>Oceanospirillales</taxon>
        <taxon>Oceanospirillaceae</taxon>
        <taxon>Oleispira</taxon>
    </lineage>
</organism>
<dbReference type="PRINTS" id="PR00406">
    <property type="entry name" value="CYTB5RDTASE"/>
</dbReference>
<evidence type="ECO:0000256" key="9">
    <source>
        <dbReference type="ARBA" id="ARBA00023002"/>
    </source>
</evidence>
<reference evidence="15 16" key="1">
    <citation type="journal article" date="2013" name="Nat. Commun.">
        <title>Genome sequence and functional genomic analysis of the oil-degrading bacterium Oleispira antarctica.</title>
        <authorList>
            <person name="Kube M."/>
            <person name="Chernikova T.N."/>
            <person name="Al-Ramahi Y."/>
            <person name="Beloqui A."/>
            <person name="Lopez-Cortez N."/>
            <person name="Guazzaroni M.E."/>
            <person name="Heipieper H.J."/>
            <person name="Klages S."/>
            <person name="Kotsyurbenko O.R."/>
            <person name="Langer I."/>
            <person name="Nechitaylo T.Y."/>
            <person name="Lunsdorf H."/>
            <person name="Fernandez M."/>
            <person name="Juarez S."/>
            <person name="Ciordia S."/>
            <person name="Singer A."/>
            <person name="Kagan O."/>
            <person name="Egorova O."/>
            <person name="Petit P.A."/>
            <person name="Stogios P."/>
            <person name="Kim Y."/>
            <person name="Tchigvintsev A."/>
            <person name="Flick R."/>
            <person name="Denaro R."/>
            <person name="Genovese M."/>
            <person name="Albar J.P."/>
            <person name="Reva O.N."/>
            <person name="Martinez-Gomariz M."/>
            <person name="Tran H."/>
            <person name="Ferrer M."/>
            <person name="Savchenko A."/>
            <person name="Yakunin A.F."/>
            <person name="Yakimov M.M."/>
            <person name="Golyshina O.V."/>
            <person name="Reinhardt R."/>
            <person name="Golyshin P.N."/>
        </authorList>
    </citation>
    <scope>NUCLEOTIDE SEQUENCE [LARGE SCALE GENOMIC DNA]</scope>
</reference>
<dbReference type="GO" id="GO:0016020">
    <property type="term" value="C:membrane"/>
    <property type="evidence" value="ECO:0007669"/>
    <property type="project" value="UniProtKB-SubCell"/>
</dbReference>
<dbReference type="OrthoDB" id="9796486at2"/>
<keyword evidence="7" id="KW-0274">FAD</keyword>
<accession>R4YPY8</accession>
<dbReference type="KEGG" id="oai:OLEAN_C27840"/>
<evidence type="ECO:0000256" key="4">
    <source>
        <dbReference type="ARBA" id="ARBA00022692"/>
    </source>
</evidence>
<dbReference type="SUPFAM" id="SSF63380">
    <property type="entry name" value="Riboflavin synthase domain-like"/>
    <property type="match status" value="1"/>
</dbReference>
<feature type="transmembrane region" description="Helical" evidence="13">
    <location>
        <begin position="44"/>
        <end position="63"/>
    </location>
</feature>
<keyword evidence="6" id="KW-0479">Metal-binding</keyword>
<dbReference type="InterPro" id="IPR050415">
    <property type="entry name" value="MRET"/>
</dbReference>
<keyword evidence="10" id="KW-0408">Iron</keyword>
<dbReference type="GO" id="GO:0050660">
    <property type="term" value="F:flavin adenine dinucleotide binding"/>
    <property type="evidence" value="ECO:0007669"/>
    <property type="project" value="TreeGrafter"/>
</dbReference>
<dbReference type="STRING" id="698738.OLEAN_C27840"/>
<dbReference type="GO" id="GO:0046872">
    <property type="term" value="F:metal ion binding"/>
    <property type="evidence" value="ECO:0007669"/>
    <property type="project" value="UniProtKB-KW"/>
</dbReference>
<dbReference type="Proteomes" id="UP000032749">
    <property type="component" value="Chromosome"/>
</dbReference>
<dbReference type="InterPro" id="IPR013112">
    <property type="entry name" value="FAD-bd_8"/>
</dbReference>
<keyword evidence="9" id="KW-0560">Oxidoreductase</keyword>
<dbReference type="Pfam" id="PF01794">
    <property type="entry name" value="Ferric_reduct"/>
    <property type="match status" value="1"/>
</dbReference>
<feature type="transmembrane region" description="Helical" evidence="13">
    <location>
        <begin position="84"/>
        <end position="99"/>
    </location>
</feature>
<proteinExistence type="predicted"/>
<feature type="domain" description="FAD-binding FR-type" evidence="14">
    <location>
        <begin position="217"/>
        <end position="325"/>
    </location>
</feature>
<evidence type="ECO:0000256" key="8">
    <source>
        <dbReference type="ARBA" id="ARBA00022989"/>
    </source>
</evidence>
<evidence type="ECO:0000256" key="6">
    <source>
        <dbReference type="ARBA" id="ARBA00022723"/>
    </source>
</evidence>
<evidence type="ECO:0000256" key="12">
    <source>
        <dbReference type="ARBA" id="ARBA00023136"/>
    </source>
</evidence>
<keyword evidence="4 13" id="KW-0812">Transmembrane</keyword>
<evidence type="ECO:0000256" key="13">
    <source>
        <dbReference type="SAM" id="Phobius"/>
    </source>
</evidence>
<dbReference type="Gene3D" id="2.40.30.10">
    <property type="entry name" value="Translation factors"/>
    <property type="match status" value="1"/>
</dbReference>
<sequence length="460" mass="51844">MKQHKLSITLVLITVCIFTVWAWSYAMNTTATASLPWEIYNNGLYLSGLLSIALMSITMMLAIRPAWLETPFNGLDKVYRLHKWTGILAVVFAAFHWLIEMGDDVIKSLFGRDGRLPKEDFSGFIEMMRDAAEDVGEWTVYLIFAMLLLTLWKRFPYNIWRYVHRAMPILYLLLVFHAVFLAPLVWWQQPVGLLMALLLVGGSIASMVSLKGKIGQSRKVQGTICSISPQSISARSKIEPTNDIIEVECQLENKWKGHRAGQFVFVTFDRIEGAHPFTIASLDRGNGLVTFQIKALGDYTKRLDHKLSMGQSVTVEGPYGRFNFKPKKPNAVQVWIAGGIGVTPFLAKLEELQDTAMQASSEQANTKTQMHYSTSDSASDPFVKRLQDACLSLPEIQLHVHDSQEGEKLTAEQLLTQVSKKAALEVWFCGPTGWAKVLEHELREKSSGSLVFHKEAFELR</sequence>
<evidence type="ECO:0000256" key="1">
    <source>
        <dbReference type="ARBA" id="ARBA00001974"/>
    </source>
</evidence>
<dbReference type="InterPro" id="IPR013130">
    <property type="entry name" value="Fe3_Rdtase_TM_dom"/>
</dbReference>